<dbReference type="Gene3D" id="3.30.420.10">
    <property type="entry name" value="Ribonuclease H-like superfamily/Ribonuclease H"/>
    <property type="match status" value="1"/>
</dbReference>
<organism evidence="3">
    <name type="scientific">Cladocopium goreaui</name>
    <dbReference type="NCBI Taxonomy" id="2562237"/>
    <lineage>
        <taxon>Eukaryota</taxon>
        <taxon>Sar</taxon>
        <taxon>Alveolata</taxon>
        <taxon>Dinophyceae</taxon>
        <taxon>Suessiales</taxon>
        <taxon>Symbiodiniaceae</taxon>
        <taxon>Cladocopium</taxon>
    </lineage>
</organism>
<dbReference type="GO" id="GO:0003676">
    <property type="term" value="F:nucleic acid binding"/>
    <property type="evidence" value="ECO:0007669"/>
    <property type="project" value="InterPro"/>
</dbReference>
<reference evidence="4" key="2">
    <citation type="submission" date="2024-04" db="EMBL/GenBank/DDBJ databases">
        <authorList>
            <person name="Chen Y."/>
            <person name="Shah S."/>
            <person name="Dougan E. K."/>
            <person name="Thang M."/>
            <person name="Chan C."/>
        </authorList>
    </citation>
    <scope>NUCLEOTIDE SEQUENCE [LARGE SCALE GENOMIC DNA]</scope>
</reference>
<feature type="region of interest" description="Disordered" evidence="1">
    <location>
        <begin position="540"/>
        <end position="595"/>
    </location>
</feature>
<keyword evidence="6" id="KW-1185">Reference proteome</keyword>
<evidence type="ECO:0000256" key="1">
    <source>
        <dbReference type="SAM" id="MobiDB-lite"/>
    </source>
</evidence>
<comment type="caution">
    <text evidence="3">The sequence shown here is derived from an EMBL/GenBank/DDBJ whole genome shotgun (WGS) entry which is preliminary data.</text>
</comment>
<dbReference type="InterPro" id="IPR013103">
    <property type="entry name" value="RVT_2"/>
</dbReference>
<dbReference type="InterPro" id="IPR036397">
    <property type="entry name" value="RNaseH_sf"/>
</dbReference>
<sequence length="1307" mass="149938">MERYLKKKRIADRLLNFAIDDTMDRNDQISLEDLLVDERERCRKMTSRIYIQRKFNVRMKYTTEDDFENIDLKDFEILDKDLTIMILFHFNLIYLNLLMEHYVDKYNKNLMIYNMDKNNLRDKEKHLTLERDSQEVMDAARQFTCTACQRNRTVRPARRAAPPRELDVNEVVGIDVIWLPTENGKSQPALNCIDWATHFQMMIPMADKNPNSLREAYRHWLRFFGPPQTLASDLGREFEGVFALRAETDGTYIDPSSVESPYQRGITERAGKTFKLMLSKAMQTYDCRDRAEWRELVAIVNYQKNRLLMRNGYSPIQRVIGFSPKLPGGMMSGDAANRSISDKERLGDLGVVRAMAMRKAAAIAFHSTECEDALRRAISSGPRPFSNFEVGEMVYFWRVGQGAAHQTAPAYWHGPARVVMLDQPTTVWLAYQGKLVKASPERIRRASEEEQLTLTGWIDDLVHTRDMFEKTPKRGFLDITSDPLPPEEEFEIADKDSEYEPSIAATEELALPAAEPERVQWQGPLPPVNRRLRQKTMVRETEEMDEPMEGEPGLQEGDIEPGDHPPEEPLPQETVHDDDRPGAEKRTYDEEIEEEPVSKRSRLEYLEVFELKVNNLLKAKQNKEIRFQELSKFNKECFGKAMKKEIENNLTIGAYEPLSLEESARVRQQHPLKVMESRYVMTAKPLEPMDVEPAQHAGLLLEGDTAEPRKAKVRHVMKGFSETGSEFLDSTTPQVTRDAAILVLQLIASFCWRLGFLDFTQAFHSGDAIQRLLFAEQPREGVPGLVPGQLLKLLKTCYGLTDGPYAWFNHIRRVLIEDLGYTQSKADPCVFFLFSDSNGDRKLHGVIGLATDDMIHGGDQYHYAKMNEIQQRYKLGKFQYDEGRFCGKDIKMDPNGSILINQAIFAKDKITDIPINRERKKHRYSFCDEEEISQLRTLLGSLSWLAKETRPDLAGRVALLQQAMPTPRVKDLVEGNLLAQEARRHAESGIRVMPIKPKNLRVGIITDASWGNAKQQRFLEESTEDFWEEQKTCWIRHHRTPRNTLFHPAAAAGGPDLHSLLPERSTYMESNEPYLDDWTKNDSIKNPKDMIWSGFTKFSKQPEGAFLKYENINEVFLQLLNTSSQGGMITMFYDADLETKEDPQMITIANWKSTRLKRKTVNTLSAECQSMVLGVGSVHWHRFLLLEALGHQLNSSQWEAQLAAIPYIAVTDSRSLYDCMNKLVCSYTQTEDKRTAIDIAILKDDLKKSGGHARWVAGNNMVADALTKRMKGDFLRAVCNKGKWTLTHHGNQLLRSDFEILLAFAVA</sequence>
<dbReference type="EMBL" id="CAMXCT020002001">
    <property type="protein sequence ID" value="CAL1148194.1"/>
    <property type="molecule type" value="Genomic_DNA"/>
</dbReference>
<dbReference type="GO" id="GO:0015074">
    <property type="term" value="P:DNA integration"/>
    <property type="evidence" value="ECO:0007669"/>
    <property type="project" value="InterPro"/>
</dbReference>
<feature type="compositionally biased region" description="Basic and acidic residues" evidence="1">
    <location>
        <begin position="574"/>
        <end position="589"/>
    </location>
</feature>
<dbReference type="EMBL" id="CAMXCT010002001">
    <property type="protein sequence ID" value="CAI3994819.1"/>
    <property type="molecule type" value="Genomic_DNA"/>
</dbReference>
<protein>
    <submittedName>
        <fullName evidence="5">Retrovirus-related Pol polyprotein from transposon RE1 (Retro element 1) (AtRE1)</fullName>
    </submittedName>
</protein>
<accession>A0A9P1FYX8</accession>
<dbReference type="InterPro" id="IPR012337">
    <property type="entry name" value="RNaseH-like_sf"/>
</dbReference>
<evidence type="ECO:0000313" key="5">
    <source>
        <dbReference type="EMBL" id="CAL4782131.1"/>
    </source>
</evidence>
<dbReference type="EMBL" id="CAMXCT030002001">
    <property type="protein sequence ID" value="CAL4782131.1"/>
    <property type="molecule type" value="Genomic_DNA"/>
</dbReference>
<evidence type="ECO:0000259" key="2">
    <source>
        <dbReference type="PROSITE" id="PS50994"/>
    </source>
</evidence>
<gene>
    <name evidence="3" type="ORF">C1SCF055_LOCUS21438</name>
</gene>
<name>A0A9P1FYX8_9DINO</name>
<dbReference type="InterPro" id="IPR001584">
    <property type="entry name" value="Integrase_cat-core"/>
</dbReference>
<evidence type="ECO:0000313" key="3">
    <source>
        <dbReference type="EMBL" id="CAI3994819.1"/>
    </source>
</evidence>
<dbReference type="SUPFAM" id="SSF53098">
    <property type="entry name" value="Ribonuclease H-like"/>
    <property type="match status" value="1"/>
</dbReference>
<dbReference type="OrthoDB" id="439738at2759"/>
<dbReference type="Pfam" id="PF07727">
    <property type="entry name" value="RVT_2"/>
    <property type="match status" value="1"/>
</dbReference>
<feature type="domain" description="Integrase catalytic" evidence="2">
    <location>
        <begin position="158"/>
        <end position="323"/>
    </location>
</feature>
<evidence type="ECO:0000313" key="6">
    <source>
        <dbReference type="Proteomes" id="UP001152797"/>
    </source>
</evidence>
<reference evidence="3" key="1">
    <citation type="submission" date="2022-10" db="EMBL/GenBank/DDBJ databases">
        <authorList>
            <person name="Chen Y."/>
            <person name="Dougan E. K."/>
            <person name="Chan C."/>
            <person name="Rhodes N."/>
            <person name="Thang M."/>
        </authorList>
    </citation>
    <scope>NUCLEOTIDE SEQUENCE</scope>
</reference>
<dbReference type="Proteomes" id="UP001152797">
    <property type="component" value="Unassembled WGS sequence"/>
</dbReference>
<proteinExistence type="predicted"/>
<dbReference type="PROSITE" id="PS50994">
    <property type="entry name" value="INTEGRASE"/>
    <property type="match status" value="1"/>
</dbReference>
<evidence type="ECO:0000313" key="4">
    <source>
        <dbReference type="EMBL" id="CAL1148194.1"/>
    </source>
</evidence>